<sequence length="192" mass="21073">MSNSLIMVIFLLFLVIMMSLYLGSQRYNGFAFAKSSLSEYPYEGFAQYQETFESREGLDISKNYIDLSTNNSSPSGNNSSPFQFGPLPKNFDPKPSIPTIPVPKPKSSNWPFSSNNRDGFETMTEPTASKLSGSTYGDEKPVAFLYNNDANTTCKNYGYTNSKGFICMSASDIQLLTTRGGNAAGTSDQIGK</sequence>
<evidence type="ECO:0000313" key="2">
    <source>
        <dbReference type="EMBL" id="QHS87391.1"/>
    </source>
</evidence>
<reference evidence="2" key="1">
    <citation type="journal article" date="2020" name="Nature">
        <title>Giant virus diversity and host interactions through global metagenomics.</title>
        <authorList>
            <person name="Schulz F."/>
            <person name="Roux S."/>
            <person name="Paez-Espino D."/>
            <person name="Jungbluth S."/>
            <person name="Walsh D.A."/>
            <person name="Denef V.J."/>
            <person name="McMahon K.D."/>
            <person name="Konstantinidis K.T."/>
            <person name="Eloe-Fadrosh E.A."/>
            <person name="Kyrpides N.C."/>
            <person name="Woyke T."/>
        </authorList>
    </citation>
    <scope>NUCLEOTIDE SEQUENCE</scope>
    <source>
        <strain evidence="2">GVMAG-M-3300010157-4</strain>
    </source>
</reference>
<accession>A0A6C0B6S9</accession>
<dbReference type="AlphaFoldDB" id="A0A6C0B6S9"/>
<organism evidence="2">
    <name type="scientific">viral metagenome</name>
    <dbReference type="NCBI Taxonomy" id="1070528"/>
    <lineage>
        <taxon>unclassified sequences</taxon>
        <taxon>metagenomes</taxon>
        <taxon>organismal metagenomes</taxon>
    </lineage>
</organism>
<keyword evidence="1" id="KW-0812">Transmembrane</keyword>
<keyword evidence="1" id="KW-1133">Transmembrane helix</keyword>
<evidence type="ECO:0000256" key="1">
    <source>
        <dbReference type="SAM" id="Phobius"/>
    </source>
</evidence>
<proteinExistence type="predicted"/>
<feature type="transmembrane region" description="Helical" evidence="1">
    <location>
        <begin position="6"/>
        <end position="24"/>
    </location>
</feature>
<name>A0A6C0B6S9_9ZZZZ</name>
<protein>
    <submittedName>
        <fullName evidence="2">Uncharacterized protein</fullName>
    </submittedName>
</protein>
<dbReference type="EMBL" id="MN739080">
    <property type="protein sequence ID" value="QHS87391.1"/>
    <property type="molecule type" value="Genomic_DNA"/>
</dbReference>
<keyword evidence="1" id="KW-0472">Membrane</keyword>